<dbReference type="Gene3D" id="3.30.1480.10">
    <property type="entry name" value="NusA, N-terminal domain"/>
    <property type="match status" value="1"/>
</dbReference>
<dbReference type="NCBIfam" id="TIGR01954">
    <property type="entry name" value="nusA_Cterm_rpt"/>
    <property type="match status" value="1"/>
</dbReference>
<dbReference type="InterPro" id="IPR015946">
    <property type="entry name" value="KH_dom-like_a/b"/>
</dbReference>
<evidence type="ECO:0000256" key="2">
    <source>
        <dbReference type="ARBA" id="ARBA00022490"/>
    </source>
</evidence>
<keyword evidence="5 7" id="KW-0805">Transcription regulation</keyword>
<dbReference type="GO" id="GO:0000166">
    <property type="term" value="F:nucleotide binding"/>
    <property type="evidence" value="ECO:0007669"/>
    <property type="project" value="InterPro"/>
</dbReference>
<dbReference type="FunFam" id="3.30.300.20:FF:000002">
    <property type="entry name" value="Transcription termination/antitermination protein NusA"/>
    <property type="match status" value="1"/>
</dbReference>
<dbReference type="SMART" id="SM00316">
    <property type="entry name" value="S1"/>
    <property type="match status" value="1"/>
</dbReference>
<comment type="subunit">
    <text evidence="7">Monomer. Binds directly to the core enzyme of the DNA-dependent RNA polymerase and to nascent RNA.</text>
</comment>
<dbReference type="NCBIfam" id="TIGR01953">
    <property type="entry name" value="NusA"/>
    <property type="match status" value="1"/>
</dbReference>
<keyword evidence="1 7" id="KW-0806">Transcription termination</keyword>
<comment type="function">
    <text evidence="7">Participates in both transcription termination and antitermination.</text>
</comment>
<proteinExistence type="inferred from homology"/>
<dbReference type="PROSITE" id="PS50084">
    <property type="entry name" value="KH_TYPE_1"/>
    <property type="match status" value="1"/>
</dbReference>
<dbReference type="GO" id="GO:0006353">
    <property type="term" value="P:DNA-templated transcription termination"/>
    <property type="evidence" value="ECO:0007669"/>
    <property type="project" value="UniProtKB-UniRule"/>
</dbReference>
<dbReference type="InterPro" id="IPR009019">
    <property type="entry name" value="KH_sf_prok-type"/>
</dbReference>
<comment type="caution">
    <text evidence="9">The sequence shown here is derived from an EMBL/GenBank/DDBJ whole genome shotgun (WGS) entry which is preliminary data.</text>
</comment>
<dbReference type="InterPro" id="IPR003029">
    <property type="entry name" value="S1_domain"/>
</dbReference>
<name>A0A2S5TCW9_9GAMM</name>
<feature type="domain" description="S1 motif" evidence="8">
    <location>
        <begin position="139"/>
        <end position="204"/>
    </location>
</feature>
<organism evidence="9 10">
    <name type="scientific">Solimonas fluminis</name>
    <dbReference type="NCBI Taxonomy" id="2086571"/>
    <lineage>
        <taxon>Bacteria</taxon>
        <taxon>Pseudomonadati</taxon>
        <taxon>Pseudomonadota</taxon>
        <taxon>Gammaproteobacteria</taxon>
        <taxon>Nevskiales</taxon>
        <taxon>Nevskiaceae</taxon>
        <taxon>Solimonas</taxon>
    </lineage>
</organism>
<dbReference type="SUPFAM" id="SSF50249">
    <property type="entry name" value="Nucleic acid-binding proteins"/>
    <property type="match status" value="1"/>
</dbReference>
<keyword evidence="4 7" id="KW-0694">RNA-binding</keyword>
<dbReference type="GO" id="GO:0031564">
    <property type="term" value="P:transcription antitermination"/>
    <property type="evidence" value="ECO:0007669"/>
    <property type="project" value="UniProtKB-UniRule"/>
</dbReference>
<dbReference type="HAMAP" id="MF_00945_B">
    <property type="entry name" value="NusA_B"/>
    <property type="match status" value="1"/>
</dbReference>
<dbReference type="GO" id="GO:0005829">
    <property type="term" value="C:cytosol"/>
    <property type="evidence" value="ECO:0007669"/>
    <property type="project" value="TreeGrafter"/>
</dbReference>
<dbReference type="InterPro" id="IPR010213">
    <property type="entry name" value="TF_NusA"/>
</dbReference>
<dbReference type="Gene3D" id="1.10.150.20">
    <property type="entry name" value="5' to 3' exonuclease, C-terminal subdomain"/>
    <property type="match status" value="2"/>
</dbReference>
<dbReference type="FunFam" id="3.30.300.20:FF:000005">
    <property type="entry name" value="Transcription termination/antitermination protein NusA"/>
    <property type="match status" value="1"/>
</dbReference>
<dbReference type="PANTHER" id="PTHR22648:SF0">
    <property type="entry name" value="TRANSCRIPTION TERMINATION_ANTITERMINATION PROTEIN NUSA"/>
    <property type="match status" value="1"/>
</dbReference>
<evidence type="ECO:0000256" key="4">
    <source>
        <dbReference type="ARBA" id="ARBA00022884"/>
    </source>
</evidence>
<dbReference type="InterPro" id="IPR036555">
    <property type="entry name" value="NusA_N_sf"/>
</dbReference>
<dbReference type="OrthoDB" id="9807233at2"/>
<dbReference type="CDD" id="cd02134">
    <property type="entry name" value="KH-II_NusA_rpt1"/>
    <property type="match status" value="1"/>
</dbReference>
<dbReference type="InterPro" id="IPR013735">
    <property type="entry name" value="TF_NusA_N"/>
</dbReference>
<comment type="subcellular location">
    <subcellularLocation>
        <location evidence="7">Cytoplasm</location>
    </subcellularLocation>
</comment>
<dbReference type="InterPro" id="IPR004087">
    <property type="entry name" value="KH_dom"/>
</dbReference>
<evidence type="ECO:0000256" key="6">
    <source>
        <dbReference type="ARBA" id="ARBA00023163"/>
    </source>
</evidence>
<protein>
    <recommendedName>
        <fullName evidence="7">Transcription termination/antitermination protein NusA</fullName>
    </recommendedName>
</protein>
<dbReference type="PROSITE" id="PS50126">
    <property type="entry name" value="S1"/>
    <property type="match status" value="1"/>
</dbReference>
<dbReference type="InterPro" id="IPR025249">
    <property type="entry name" value="TF_NusA_KH_1st"/>
</dbReference>
<keyword evidence="10" id="KW-1185">Reference proteome</keyword>
<comment type="similarity">
    <text evidence="7">Belongs to the NusA family.</text>
</comment>
<dbReference type="InterPro" id="IPR010214">
    <property type="entry name" value="Tscrpt_termin_fac_NusA_C_rpt"/>
</dbReference>
<dbReference type="GO" id="GO:0003700">
    <property type="term" value="F:DNA-binding transcription factor activity"/>
    <property type="evidence" value="ECO:0007669"/>
    <property type="project" value="InterPro"/>
</dbReference>
<dbReference type="RefSeq" id="WP_104231286.1">
    <property type="nucleotide sequence ID" value="NZ_PSNW01000009.1"/>
</dbReference>
<reference evidence="9 10" key="1">
    <citation type="submission" date="2018-02" db="EMBL/GenBank/DDBJ databases">
        <title>Genome sequencing of Solimonas sp. HR-BB.</title>
        <authorList>
            <person name="Lee Y."/>
            <person name="Jeon C.O."/>
        </authorList>
    </citation>
    <scope>NUCLEOTIDE SEQUENCE [LARGE SCALE GENOMIC DNA]</scope>
    <source>
        <strain evidence="9 10">HR-BB</strain>
    </source>
</reference>
<sequence length="496" mass="54405">MNKNILLMVDVVSNEKGVEKEMIFQALEAALASAGKEKYGDESELRVAIDRNTGDYDTYRRWTVLEDDSEDFEYPERQIKLTYALKEKEDAQAGDVIERKVESVDFGRIGAQKAKQVIVQKVREAERSQIVAAYKGRVGELITGLVKRIERGNVILDLGGNAEAIVLRDQLIPREPVRPGDRMRGYLYEVSPQVRGPQLFLSRTSPQYLMELFKLEVPEIAQGLIELKGAARDAGLRAKIAVQAKDKRIDPVGACVGMRGSRVQSVSNELAGERVDIVPWDDNIAQFVINAMAPAEVETIVVDEESHAMTIGVSEDKLAQAIGRGGQNVRLASELTGWTLNVMTAAEAEAKKEQENLGVLQVFMDSLDVDAEVAGVLVQEGFTSLEEIAYVPAEELLQIEEFDEAIVEELRNRARDVLLTKAIAKAERAAGATPAEDLLALDGIDEDTAYALAEAGVANCENLADLATDELVEMLPDLGEERASALIMAARTKAYA</sequence>
<dbReference type="PANTHER" id="PTHR22648">
    <property type="entry name" value="TRANSCRIPTION TERMINATION FACTOR NUSA"/>
    <property type="match status" value="1"/>
</dbReference>
<dbReference type="CDD" id="cd22529">
    <property type="entry name" value="KH-II_NusA_rpt2"/>
    <property type="match status" value="1"/>
</dbReference>
<keyword evidence="6 7" id="KW-0804">Transcription</keyword>
<dbReference type="Pfam" id="PF26594">
    <property type="entry name" value="KH_NusA_2nd"/>
    <property type="match status" value="1"/>
</dbReference>
<dbReference type="SUPFAM" id="SSF69705">
    <property type="entry name" value="Transcription factor NusA, N-terminal domain"/>
    <property type="match status" value="1"/>
</dbReference>
<dbReference type="Pfam" id="PF14520">
    <property type="entry name" value="HHH_5"/>
    <property type="match status" value="1"/>
</dbReference>
<dbReference type="SUPFAM" id="SSF54814">
    <property type="entry name" value="Prokaryotic type KH domain (KH-domain type II)"/>
    <property type="match status" value="2"/>
</dbReference>
<evidence type="ECO:0000256" key="3">
    <source>
        <dbReference type="ARBA" id="ARBA00022814"/>
    </source>
</evidence>
<dbReference type="GO" id="GO:0003723">
    <property type="term" value="F:RNA binding"/>
    <property type="evidence" value="ECO:0007669"/>
    <property type="project" value="UniProtKB-UniRule"/>
</dbReference>
<dbReference type="Gene3D" id="2.40.50.140">
    <property type="entry name" value="Nucleic acid-binding proteins"/>
    <property type="match status" value="1"/>
</dbReference>
<keyword evidence="3 7" id="KW-0889">Transcription antitermination</keyword>
<dbReference type="Pfam" id="PF08529">
    <property type="entry name" value="NusA_N"/>
    <property type="match status" value="1"/>
</dbReference>
<dbReference type="Gene3D" id="3.30.300.20">
    <property type="match status" value="2"/>
</dbReference>
<dbReference type="CDD" id="cd04455">
    <property type="entry name" value="S1_NusA"/>
    <property type="match status" value="1"/>
</dbReference>
<dbReference type="AlphaFoldDB" id="A0A2S5TCW9"/>
<evidence type="ECO:0000256" key="5">
    <source>
        <dbReference type="ARBA" id="ARBA00023015"/>
    </source>
</evidence>
<gene>
    <name evidence="7 9" type="primary">nusA</name>
    <name evidence="9" type="ORF">C3942_15560</name>
</gene>
<dbReference type="EMBL" id="PSNW01000009">
    <property type="protein sequence ID" value="PPE72843.1"/>
    <property type="molecule type" value="Genomic_DNA"/>
</dbReference>
<dbReference type="Pfam" id="PF13184">
    <property type="entry name" value="KH_NusA_1st"/>
    <property type="match status" value="1"/>
</dbReference>
<evidence type="ECO:0000313" key="9">
    <source>
        <dbReference type="EMBL" id="PPE72843.1"/>
    </source>
</evidence>
<dbReference type="SUPFAM" id="SSF47794">
    <property type="entry name" value="Rad51 N-terminal domain-like"/>
    <property type="match status" value="2"/>
</dbReference>
<dbReference type="InterPro" id="IPR058582">
    <property type="entry name" value="KH_NusA_2nd"/>
</dbReference>
<dbReference type="Proteomes" id="UP000238220">
    <property type="component" value="Unassembled WGS sequence"/>
</dbReference>
<evidence type="ECO:0000313" key="10">
    <source>
        <dbReference type="Proteomes" id="UP000238220"/>
    </source>
</evidence>
<evidence type="ECO:0000259" key="8">
    <source>
        <dbReference type="PROSITE" id="PS50126"/>
    </source>
</evidence>
<dbReference type="InterPro" id="IPR030842">
    <property type="entry name" value="TF_NusA_bacterial"/>
</dbReference>
<evidence type="ECO:0000256" key="1">
    <source>
        <dbReference type="ARBA" id="ARBA00022472"/>
    </source>
</evidence>
<accession>A0A2S5TCW9</accession>
<dbReference type="InterPro" id="IPR012340">
    <property type="entry name" value="NA-bd_OB-fold"/>
</dbReference>
<evidence type="ECO:0000256" key="7">
    <source>
        <dbReference type="HAMAP-Rule" id="MF_00945"/>
    </source>
</evidence>
<dbReference type="SMART" id="SM00322">
    <property type="entry name" value="KH"/>
    <property type="match status" value="2"/>
</dbReference>
<dbReference type="InterPro" id="IPR010995">
    <property type="entry name" value="DNA_repair_Rad51/TF_NusA_a-hlx"/>
</dbReference>
<keyword evidence="2 7" id="KW-0963">Cytoplasm</keyword>